<reference evidence="2 3" key="1">
    <citation type="submission" date="2019-03" db="EMBL/GenBank/DDBJ databases">
        <title>Sequencing the genomes of 1000 actinobacteria strains.</title>
        <authorList>
            <person name="Klenk H.-P."/>
        </authorList>
    </citation>
    <scope>NUCLEOTIDE SEQUENCE [LARGE SCALE GENOMIC DNA]</scope>
    <source>
        <strain evidence="2 3">DSM 18936</strain>
    </source>
</reference>
<dbReference type="InterPro" id="IPR001845">
    <property type="entry name" value="HTH_ArsR_DNA-bd_dom"/>
</dbReference>
<dbReference type="InterPro" id="IPR036388">
    <property type="entry name" value="WH-like_DNA-bd_sf"/>
</dbReference>
<dbReference type="InterPro" id="IPR011991">
    <property type="entry name" value="ArsR-like_HTH"/>
</dbReference>
<evidence type="ECO:0000259" key="1">
    <source>
        <dbReference type="PROSITE" id="PS50987"/>
    </source>
</evidence>
<dbReference type="EMBL" id="SOAU01000001">
    <property type="protein sequence ID" value="TDT15013.1"/>
    <property type="molecule type" value="Genomic_DNA"/>
</dbReference>
<dbReference type="PANTHER" id="PTHR42912:SF93">
    <property type="entry name" value="N6-ADENOSINE-METHYLTRANSFERASE TMT1A"/>
    <property type="match status" value="1"/>
</dbReference>
<dbReference type="Gene3D" id="1.10.10.10">
    <property type="entry name" value="Winged helix-like DNA-binding domain superfamily/Winged helix DNA-binding domain"/>
    <property type="match status" value="1"/>
</dbReference>
<evidence type="ECO:0000313" key="3">
    <source>
        <dbReference type="Proteomes" id="UP000294558"/>
    </source>
</evidence>
<dbReference type="InterPro" id="IPR050508">
    <property type="entry name" value="Methyltransf_Superfamily"/>
</dbReference>
<dbReference type="Gene3D" id="3.40.50.150">
    <property type="entry name" value="Vaccinia Virus protein VP39"/>
    <property type="match status" value="1"/>
</dbReference>
<dbReference type="PANTHER" id="PTHR42912">
    <property type="entry name" value="METHYLTRANSFERASE"/>
    <property type="match status" value="1"/>
</dbReference>
<dbReference type="InterPro" id="IPR029063">
    <property type="entry name" value="SAM-dependent_MTases_sf"/>
</dbReference>
<dbReference type="PROSITE" id="PS50987">
    <property type="entry name" value="HTH_ARSR_2"/>
    <property type="match status" value="1"/>
</dbReference>
<dbReference type="GO" id="GO:0003700">
    <property type="term" value="F:DNA-binding transcription factor activity"/>
    <property type="evidence" value="ECO:0007669"/>
    <property type="project" value="InterPro"/>
</dbReference>
<protein>
    <submittedName>
        <fullName evidence="2">ArsR family transcriptional regulator</fullName>
    </submittedName>
</protein>
<dbReference type="GO" id="GO:0008757">
    <property type="term" value="F:S-adenosylmethionine-dependent methyltransferase activity"/>
    <property type="evidence" value="ECO:0007669"/>
    <property type="project" value="InterPro"/>
</dbReference>
<sequence length="341" mass="37513">MALAAKTTIDVLRAIGEDTRFRIALLLHHGELTVSDLTDILGQSQPRISRHLKLLTEAGVVEKHREGTWAFFDLVTTGPIADVVGAAIDTVDPDDPVLAADLDRLALVRNQRAATAQEYFAAIAERWDEERSLHAPDDVVEAAIVEALAERPYHSVLDMGTGTGRMLQLLIGDRLDVRAIGLDNSHSMLGVARANLERAEVHGVDLRQGDVYSPPVEPGFDLVVVHQVLHFLHDPARAVHEARRLLNPGGRLLIVDFAPHALEFLRTDHAHRRLGFRDDTIVGWLEQSGLRPDEPCRIEPQHGATNPDDERLVVTLWLAHDRAAAPTTDSPTDAVPEGALR</sequence>
<dbReference type="AlphaFoldDB" id="A0A4R7HY07"/>
<keyword evidence="3" id="KW-1185">Reference proteome</keyword>
<dbReference type="OrthoDB" id="9808140at2"/>
<dbReference type="CDD" id="cd02440">
    <property type="entry name" value="AdoMet_MTases"/>
    <property type="match status" value="1"/>
</dbReference>
<dbReference type="CDD" id="cd00090">
    <property type="entry name" value="HTH_ARSR"/>
    <property type="match status" value="1"/>
</dbReference>
<dbReference type="PRINTS" id="PR00778">
    <property type="entry name" value="HTHARSR"/>
</dbReference>
<feature type="domain" description="HTH arsR-type" evidence="1">
    <location>
        <begin position="1"/>
        <end position="95"/>
    </location>
</feature>
<proteinExistence type="predicted"/>
<comment type="caution">
    <text evidence="2">The sequence shown here is derived from an EMBL/GenBank/DDBJ whole genome shotgun (WGS) entry which is preliminary data.</text>
</comment>
<dbReference type="SMART" id="SM00418">
    <property type="entry name" value="HTH_ARSR"/>
    <property type="match status" value="1"/>
</dbReference>
<dbReference type="Pfam" id="PF08241">
    <property type="entry name" value="Methyltransf_11"/>
    <property type="match status" value="1"/>
</dbReference>
<dbReference type="RefSeq" id="WP_133867507.1">
    <property type="nucleotide sequence ID" value="NZ_SOAU01000001.1"/>
</dbReference>
<dbReference type="InterPro" id="IPR036390">
    <property type="entry name" value="WH_DNA-bd_sf"/>
</dbReference>
<dbReference type="Pfam" id="PF01022">
    <property type="entry name" value="HTH_5"/>
    <property type="match status" value="1"/>
</dbReference>
<dbReference type="SUPFAM" id="SSF46785">
    <property type="entry name" value="Winged helix' DNA-binding domain"/>
    <property type="match status" value="1"/>
</dbReference>
<accession>A0A4R7HY07</accession>
<organism evidence="2 3">
    <name type="scientific">Ilumatobacter fluminis</name>
    <dbReference type="NCBI Taxonomy" id="467091"/>
    <lineage>
        <taxon>Bacteria</taxon>
        <taxon>Bacillati</taxon>
        <taxon>Actinomycetota</taxon>
        <taxon>Acidimicrobiia</taxon>
        <taxon>Acidimicrobiales</taxon>
        <taxon>Ilumatobacteraceae</taxon>
        <taxon>Ilumatobacter</taxon>
    </lineage>
</organism>
<name>A0A4R7HY07_9ACTN</name>
<dbReference type="SUPFAM" id="SSF53335">
    <property type="entry name" value="S-adenosyl-L-methionine-dependent methyltransferases"/>
    <property type="match status" value="1"/>
</dbReference>
<evidence type="ECO:0000313" key="2">
    <source>
        <dbReference type="EMBL" id="TDT15013.1"/>
    </source>
</evidence>
<dbReference type="NCBIfam" id="NF033788">
    <property type="entry name" value="HTH_metalloreg"/>
    <property type="match status" value="1"/>
</dbReference>
<gene>
    <name evidence="2" type="ORF">BDK89_0573</name>
</gene>
<dbReference type="InterPro" id="IPR013216">
    <property type="entry name" value="Methyltransf_11"/>
</dbReference>
<dbReference type="Proteomes" id="UP000294558">
    <property type="component" value="Unassembled WGS sequence"/>
</dbReference>